<accession>A0A2T0FQ43</accession>
<reference evidence="2 3" key="1">
    <citation type="submission" date="2017-04" db="EMBL/GenBank/DDBJ databases">
        <title>Genome sequencing of [Candida] sorbophila.</title>
        <authorList>
            <person name="Ahn J.O."/>
        </authorList>
    </citation>
    <scope>NUCLEOTIDE SEQUENCE [LARGE SCALE GENOMIC DNA]</scope>
    <source>
        <strain evidence="2 3">DS02</strain>
    </source>
</reference>
<organism evidence="2 3">
    <name type="scientific">Wickerhamiella sorbophila</name>
    <dbReference type="NCBI Taxonomy" id="45607"/>
    <lineage>
        <taxon>Eukaryota</taxon>
        <taxon>Fungi</taxon>
        <taxon>Dikarya</taxon>
        <taxon>Ascomycota</taxon>
        <taxon>Saccharomycotina</taxon>
        <taxon>Dipodascomycetes</taxon>
        <taxon>Dipodascales</taxon>
        <taxon>Trichomonascaceae</taxon>
        <taxon>Wickerhamiella</taxon>
    </lineage>
</organism>
<evidence type="ECO:0000259" key="1">
    <source>
        <dbReference type="Pfam" id="PF03435"/>
    </source>
</evidence>
<dbReference type="SUPFAM" id="SSF51735">
    <property type="entry name" value="NAD(P)-binding Rossmann-fold domains"/>
    <property type="match status" value="1"/>
</dbReference>
<dbReference type="Pfam" id="PF03435">
    <property type="entry name" value="Sacchrp_dh_NADP"/>
    <property type="match status" value="1"/>
</dbReference>
<dbReference type="Proteomes" id="UP000238350">
    <property type="component" value="Unassembled WGS sequence"/>
</dbReference>
<dbReference type="Gene3D" id="3.40.50.720">
    <property type="entry name" value="NAD(P)-binding Rossmann-like Domain"/>
    <property type="match status" value="1"/>
</dbReference>
<proteinExistence type="predicted"/>
<dbReference type="PANTHER" id="PTHR43781">
    <property type="entry name" value="SACCHAROPINE DEHYDROGENASE"/>
    <property type="match status" value="1"/>
</dbReference>
<dbReference type="PANTHER" id="PTHR43781:SF1">
    <property type="entry name" value="SACCHAROPINE DEHYDROGENASE"/>
    <property type="match status" value="1"/>
</dbReference>
<dbReference type="InterPro" id="IPR005097">
    <property type="entry name" value="Sacchrp_dh_NADP-bd"/>
</dbReference>
<dbReference type="RefSeq" id="XP_024667061.1">
    <property type="nucleotide sequence ID" value="XM_024811293.1"/>
</dbReference>
<sequence>MSKHELLVYGAYGYTGNLICQHLESLGEQFIVAGRDEAKTQALAKQYNRPAKVFSLDNRKATVEALKDVSVVLHCAGPYSATSKPMVDACIEAKAHYLDITGEYKVIEAVAARDSELRSAGILGMPSVGMDVVPSDCIAVYVAEKLPSATDLKIFIHATGAPSPGTLKTSLEQAGQPSKIRKNGKIVDVRFGSMIEKVTFPDNSQKTLVNMPWGDIASAYYSTKIPNISVYMNVVTPMMARMSYYTGPLLRTSLAQAALRGMVNCFVTGSDETQRDSTSSEFIAIASDDKGNERKAYLKVKNGYAFTVLSAVEIALRVMKGDFKPGFYSPATLYGADLVLDISGSERKDL</sequence>
<evidence type="ECO:0000313" key="2">
    <source>
        <dbReference type="EMBL" id="PRT57116.1"/>
    </source>
</evidence>
<comment type="caution">
    <text evidence="2">The sequence shown here is derived from an EMBL/GenBank/DDBJ whole genome shotgun (WGS) entry which is preliminary data.</text>
</comment>
<evidence type="ECO:0000313" key="3">
    <source>
        <dbReference type="Proteomes" id="UP000238350"/>
    </source>
</evidence>
<gene>
    <name evidence="2" type="ORF">B9G98_04736</name>
</gene>
<dbReference type="GeneID" id="36518484"/>
<keyword evidence="3" id="KW-1185">Reference proteome</keyword>
<feature type="domain" description="Saccharopine dehydrogenase NADP binding" evidence="1">
    <location>
        <begin position="7"/>
        <end position="123"/>
    </location>
</feature>
<name>A0A2T0FQ43_9ASCO</name>
<dbReference type="AlphaFoldDB" id="A0A2T0FQ43"/>
<protein>
    <submittedName>
        <fullName evidence="2">Saccharopine dehydrogenase-like oxidoreductase</fullName>
    </submittedName>
</protein>
<dbReference type="OrthoDB" id="10268090at2759"/>
<dbReference type="EMBL" id="NDIQ01000022">
    <property type="protein sequence ID" value="PRT57116.1"/>
    <property type="molecule type" value="Genomic_DNA"/>
</dbReference>
<dbReference type="InterPro" id="IPR036291">
    <property type="entry name" value="NAD(P)-bd_dom_sf"/>
</dbReference>